<dbReference type="Pfam" id="PF00507">
    <property type="entry name" value="Oxidored_q4"/>
    <property type="match status" value="1"/>
</dbReference>
<evidence type="ECO:0000256" key="1">
    <source>
        <dbReference type="ARBA" id="ARBA00004141"/>
    </source>
</evidence>
<dbReference type="GO" id="GO:0048038">
    <property type="term" value="F:quinone binding"/>
    <property type="evidence" value="ECO:0007669"/>
    <property type="project" value="UniProtKB-KW"/>
</dbReference>
<evidence type="ECO:0000256" key="2">
    <source>
        <dbReference type="ARBA" id="ARBA00008472"/>
    </source>
</evidence>
<dbReference type="Proteomes" id="UP000553706">
    <property type="component" value="Unassembled WGS sequence"/>
</dbReference>
<comment type="catalytic activity">
    <reaction evidence="10 11">
        <text>a quinone + NADH + 5 H(+)(in) = a quinol + NAD(+) + 4 H(+)(out)</text>
        <dbReference type="Rhea" id="RHEA:57888"/>
        <dbReference type="ChEBI" id="CHEBI:15378"/>
        <dbReference type="ChEBI" id="CHEBI:24646"/>
        <dbReference type="ChEBI" id="CHEBI:57540"/>
        <dbReference type="ChEBI" id="CHEBI:57945"/>
        <dbReference type="ChEBI" id="CHEBI:132124"/>
    </reaction>
</comment>
<keyword evidence="10 11" id="KW-0874">Quinone</keyword>
<dbReference type="GO" id="GO:0030964">
    <property type="term" value="C:NADH dehydrogenase complex"/>
    <property type="evidence" value="ECO:0007669"/>
    <property type="project" value="TreeGrafter"/>
</dbReference>
<evidence type="ECO:0000256" key="9">
    <source>
        <dbReference type="ARBA" id="ARBA00023136"/>
    </source>
</evidence>
<dbReference type="Gene3D" id="1.20.58.1610">
    <property type="entry name" value="NADH:ubiquinone/plastoquinone oxidoreductase, chain 3"/>
    <property type="match status" value="1"/>
</dbReference>
<keyword evidence="9 10" id="KW-0472">Membrane</keyword>
<dbReference type="InterPro" id="IPR000440">
    <property type="entry name" value="NADH_UbQ/plastoQ_OxRdtase_su3"/>
</dbReference>
<organism evidence="12 13">
    <name type="scientific">Acidocella aromatica</name>
    <dbReference type="NCBI Taxonomy" id="1303579"/>
    <lineage>
        <taxon>Bacteria</taxon>
        <taxon>Pseudomonadati</taxon>
        <taxon>Pseudomonadota</taxon>
        <taxon>Alphaproteobacteria</taxon>
        <taxon>Acetobacterales</taxon>
        <taxon>Acidocellaceae</taxon>
        <taxon>Acidocella</taxon>
    </lineage>
</organism>
<evidence type="ECO:0000256" key="5">
    <source>
        <dbReference type="ARBA" id="ARBA00022967"/>
    </source>
</evidence>
<comment type="similarity">
    <text evidence="2 10 11">Belongs to the complex I subunit 3 family.</text>
</comment>
<proteinExistence type="inferred from homology"/>
<dbReference type="EC" id="7.1.1.-" evidence="10"/>
<feature type="transmembrane region" description="Helical" evidence="10">
    <location>
        <begin position="82"/>
        <end position="103"/>
    </location>
</feature>
<comment type="function">
    <text evidence="10">NDH-1 shuttles electrons from NADH, via FMN and iron-sulfur (Fe-S) centers, to quinones in the respiratory chain. The immediate electron acceptor for the enzyme in this species is believed to be ubiquinone. Couples the redox reaction to proton translocation (for every two electrons transferred, four hydrogen ions are translocated across the cytoplasmic membrane), and thus conserves the redox energy in a proton gradient.</text>
</comment>
<dbReference type="FunFam" id="1.20.58.1610:FF:000004">
    <property type="entry name" value="NADH-quinone oxidoreductase subunit A"/>
    <property type="match status" value="1"/>
</dbReference>
<feature type="transmembrane region" description="Helical" evidence="10">
    <location>
        <begin position="27"/>
        <end position="46"/>
    </location>
</feature>
<keyword evidence="8 10" id="KW-0830">Ubiquinone</keyword>
<sequence>MTYFELCALSARREQGDEQVQVALSQYFPILVFLAIGAFLGLAFVFGSKLAARQKPYPEKLTAYECGFDAFGDARRRFDVRFYLVAILFIIFDVEVAFLFPWAISLGRIGAVGFFSMLGFLGVLTVGFVYEWNKGALDWE</sequence>
<dbReference type="AlphaFoldDB" id="A0A840VAZ2"/>
<comment type="subcellular location">
    <subcellularLocation>
        <location evidence="10 11">Cell membrane</location>
        <topology evidence="10 11">Multi-pass membrane protein</topology>
    </subcellularLocation>
    <subcellularLocation>
        <location evidence="1">Membrane</location>
        <topology evidence="1">Multi-pass membrane protein</topology>
    </subcellularLocation>
</comment>
<dbReference type="PANTHER" id="PTHR11058:SF9">
    <property type="entry name" value="NADH-UBIQUINONE OXIDOREDUCTASE CHAIN 3"/>
    <property type="match status" value="1"/>
</dbReference>
<keyword evidence="13" id="KW-1185">Reference proteome</keyword>
<feature type="transmembrane region" description="Helical" evidence="10">
    <location>
        <begin position="109"/>
        <end position="130"/>
    </location>
</feature>
<keyword evidence="10" id="KW-1003">Cell membrane</keyword>
<evidence type="ECO:0000256" key="4">
    <source>
        <dbReference type="ARBA" id="ARBA00022692"/>
    </source>
</evidence>
<protein>
    <recommendedName>
        <fullName evidence="10">NADH-quinone oxidoreductase subunit A</fullName>
        <ecNumber evidence="10">7.1.1.-</ecNumber>
    </recommendedName>
    <alternativeName>
        <fullName evidence="10">NADH dehydrogenase I subunit A</fullName>
    </alternativeName>
    <alternativeName>
        <fullName evidence="10">NDH-1 subunit A</fullName>
    </alternativeName>
    <alternativeName>
        <fullName evidence="10">NUO1</fullName>
    </alternativeName>
</protein>
<keyword evidence="3 10" id="KW-0813">Transport</keyword>
<keyword evidence="6 10" id="KW-1133">Transmembrane helix</keyword>
<dbReference type="EMBL" id="JACHFJ010000003">
    <property type="protein sequence ID" value="MBB5372876.1"/>
    <property type="molecule type" value="Genomic_DNA"/>
</dbReference>
<reference evidence="12 13" key="1">
    <citation type="submission" date="2020-08" db="EMBL/GenBank/DDBJ databases">
        <title>Genomic Encyclopedia of Type Strains, Phase IV (KMG-IV): sequencing the most valuable type-strain genomes for metagenomic binning, comparative biology and taxonomic classification.</title>
        <authorList>
            <person name="Goeker M."/>
        </authorList>
    </citation>
    <scope>NUCLEOTIDE SEQUENCE [LARGE SCALE GENOMIC DNA]</scope>
    <source>
        <strain evidence="12 13">DSM 27026</strain>
    </source>
</reference>
<accession>A0A840VAZ2</accession>
<keyword evidence="5 10" id="KW-1278">Translocase</keyword>
<keyword evidence="4 10" id="KW-0812">Transmembrane</keyword>
<evidence type="ECO:0000256" key="8">
    <source>
        <dbReference type="ARBA" id="ARBA00023075"/>
    </source>
</evidence>
<evidence type="ECO:0000256" key="6">
    <source>
        <dbReference type="ARBA" id="ARBA00022989"/>
    </source>
</evidence>
<dbReference type="GO" id="GO:0050136">
    <property type="term" value="F:NADH dehydrogenase (quinone) (non-electrogenic) activity"/>
    <property type="evidence" value="ECO:0007669"/>
    <property type="project" value="UniProtKB-UniRule"/>
</dbReference>
<comment type="caution">
    <text evidence="12">The sequence shown here is derived from an EMBL/GenBank/DDBJ whole genome shotgun (WGS) entry which is preliminary data.</text>
</comment>
<dbReference type="GO" id="GO:0008137">
    <property type="term" value="F:NADH dehydrogenase (ubiquinone) activity"/>
    <property type="evidence" value="ECO:0007669"/>
    <property type="project" value="InterPro"/>
</dbReference>
<dbReference type="GO" id="GO:0005886">
    <property type="term" value="C:plasma membrane"/>
    <property type="evidence" value="ECO:0007669"/>
    <property type="project" value="UniProtKB-SubCell"/>
</dbReference>
<evidence type="ECO:0000256" key="11">
    <source>
        <dbReference type="RuleBase" id="RU003639"/>
    </source>
</evidence>
<keyword evidence="7 10" id="KW-0520">NAD</keyword>
<evidence type="ECO:0000313" key="13">
    <source>
        <dbReference type="Proteomes" id="UP000553706"/>
    </source>
</evidence>
<evidence type="ECO:0000256" key="3">
    <source>
        <dbReference type="ARBA" id="ARBA00022448"/>
    </source>
</evidence>
<evidence type="ECO:0000313" key="12">
    <source>
        <dbReference type="EMBL" id="MBB5372876.1"/>
    </source>
</evidence>
<dbReference type="InterPro" id="IPR038430">
    <property type="entry name" value="NDAH_ubi_oxred_su3_sf"/>
</dbReference>
<dbReference type="HAMAP" id="MF_01394">
    <property type="entry name" value="NDH1_NuoA"/>
    <property type="match status" value="1"/>
</dbReference>
<name>A0A840VAZ2_9PROT</name>
<gene>
    <name evidence="10" type="primary">nuoA</name>
    <name evidence="12" type="ORF">HNP71_001127</name>
</gene>
<dbReference type="InterPro" id="IPR023043">
    <property type="entry name" value="NAD(P)H_OxRDtase_bac/plastid"/>
</dbReference>
<evidence type="ECO:0000256" key="10">
    <source>
        <dbReference type="HAMAP-Rule" id="MF_01394"/>
    </source>
</evidence>
<comment type="subunit">
    <text evidence="10">NDH-1 is composed of 14 different subunits. Subunits NuoA, H, J, K, L, M, N constitute the membrane sector of the complex.</text>
</comment>
<dbReference type="PANTHER" id="PTHR11058">
    <property type="entry name" value="NADH-UBIQUINONE OXIDOREDUCTASE CHAIN 3"/>
    <property type="match status" value="1"/>
</dbReference>
<evidence type="ECO:0000256" key="7">
    <source>
        <dbReference type="ARBA" id="ARBA00023027"/>
    </source>
</evidence>